<dbReference type="InterPro" id="IPR001012">
    <property type="entry name" value="UBX_dom"/>
</dbReference>
<dbReference type="RefSeq" id="XP_013891005.1">
    <property type="nucleotide sequence ID" value="XM_014035551.1"/>
</dbReference>
<dbReference type="STRING" id="145388.A0A0D2M988"/>
<proteinExistence type="predicted"/>
<dbReference type="CDD" id="cd01767">
    <property type="entry name" value="UBX"/>
    <property type="match status" value="1"/>
</dbReference>
<dbReference type="PROSITE" id="PS50033">
    <property type="entry name" value="UBX"/>
    <property type="match status" value="1"/>
</dbReference>
<evidence type="ECO:0000259" key="2">
    <source>
        <dbReference type="PROSITE" id="PS50033"/>
    </source>
</evidence>
<evidence type="ECO:0000256" key="1">
    <source>
        <dbReference type="SAM" id="MobiDB-lite"/>
    </source>
</evidence>
<feature type="region of interest" description="Disordered" evidence="1">
    <location>
        <begin position="99"/>
        <end position="123"/>
    </location>
</feature>
<feature type="region of interest" description="Disordered" evidence="1">
    <location>
        <begin position="1"/>
        <end position="47"/>
    </location>
</feature>
<sequence>ALAAAEAAAAAEQQRAAEDAARRLRARADAAAALPPEPAASEPHASCAFRLPDGARLQRRFRPGDPLTALFDFVDSQGAGGLWPGEYRLVSSYPRRVIEPPQAVGSSGSDGGSGGGGGSLTLEGSGLGAGAQVALLLEPIGAGGAGSP</sequence>
<dbReference type="Gene3D" id="3.10.20.90">
    <property type="entry name" value="Phosphatidylinositol 3-kinase Catalytic Subunit, Chain A, domain 1"/>
    <property type="match status" value="1"/>
</dbReference>
<dbReference type="EMBL" id="KK106067">
    <property type="protein sequence ID" value="KIY91985.1"/>
    <property type="molecule type" value="Genomic_DNA"/>
</dbReference>
<dbReference type="AlphaFoldDB" id="A0A0D2M988"/>
<dbReference type="GeneID" id="25733691"/>
<dbReference type="PANTHER" id="PTHR23322:SF1">
    <property type="entry name" value="FAS-ASSOCIATED FACTOR 2"/>
    <property type="match status" value="1"/>
</dbReference>
<dbReference type="Proteomes" id="UP000054498">
    <property type="component" value="Unassembled WGS sequence"/>
</dbReference>
<dbReference type="SUPFAM" id="SSF54236">
    <property type="entry name" value="Ubiquitin-like"/>
    <property type="match status" value="1"/>
</dbReference>
<dbReference type="InterPro" id="IPR029071">
    <property type="entry name" value="Ubiquitin-like_domsf"/>
</dbReference>
<accession>A0A0D2M988</accession>
<feature type="domain" description="UBX" evidence="2">
    <location>
        <begin position="40"/>
        <end position="96"/>
    </location>
</feature>
<dbReference type="GO" id="GO:0043130">
    <property type="term" value="F:ubiquitin binding"/>
    <property type="evidence" value="ECO:0007669"/>
    <property type="project" value="TreeGrafter"/>
</dbReference>
<evidence type="ECO:0000313" key="3">
    <source>
        <dbReference type="EMBL" id="KIY91985.1"/>
    </source>
</evidence>
<dbReference type="GO" id="GO:0036503">
    <property type="term" value="P:ERAD pathway"/>
    <property type="evidence" value="ECO:0007669"/>
    <property type="project" value="TreeGrafter"/>
</dbReference>
<gene>
    <name evidence="3" type="ORF">MNEG_15977</name>
</gene>
<feature type="compositionally biased region" description="Gly residues" evidence="1">
    <location>
        <begin position="108"/>
        <end position="123"/>
    </location>
</feature>
<dbReference type="OrthoDB" id="422728at2759"/>
<reference evidence="3 4" key="1">
    <citation type="journal article" date="2013" name="BMC Genomics">
        <title>Reconstruction of the lipid metabolism for the microalga Monoraphidium neglectum from its genome sequence reveals characteristics suitable for biofuel production.</title>
        <authorList>
            <person name="Bogen C."/>
            <person name="Al-Dilaimi A."/>
            <person name="Albersmeier A."/>
            <person name="Wichmann J."/>
            <person name="Grundmann M."/>
            <person name="Rupp O."/>
            <person name="Lauersen K.J."/>
            <person name="Blifernez-Klassen O."/>
            <person name="Kalinowski J."/>
            <person name="Goesmann A."/>
            <person name="Mussgnug J.H."/>
            <person name="Kruse O."/>
        </authorList>
    </citation>
    <scope>NUCLEOTIDE SEQUENCE [LARGE SCALE GENOMIC DNA]</scope>
    <source>
        <strain evidence="3 4">SAG 48.87</strain>
    </source>
</reference>
<dbReference type="SMART" id="SM00166">
    <property type="entry name" value="UBX"/>
    <property type="match status" value="1"/>
</dbReference>
<organism evidence="3 4">
    <name type="scientific">Monoraphidium neglectum</name>
    <dbReference type="NCBI Taxonomy" id="145388"/>
    <lineage>
        <taxon>Eukaryota</taxon>
        <taxon>Viridiplantae</taxon>
        <taxon>Chlorophyta</taxon>
        <taxon>core chlorophytes</taxon>
        <taxon>Chlorophyceae</taxon>
        <taxon>CS clade</taxon>
        <taxon>Sphaeropleales</taxon>
        <taxon>Selenastraceae</taxon>
        <taxon>Monoraphidium</taxon>
    </lineage>
</organism>
<evidence type="ECO:0000313" key="4">
    <source>
        <dbReference type="Proteomes" id="UP000054498"/>
    </source>
</evidence>
<dbReference type="InterPro" id="IPR050730">
    <property type="entry name" value="UBX_domain-protein"/>
</dbReference>
<feature type="compositionally biased region" description="Basic and acidic residues" evidence="1">
    <location>
        <begin position="15"/>
        <end position="28"/>
    </location>
</feature>
<dbReference type="PANTHER" id="PTHR23322">
    <property type="entry name" value="FAS-ASSOCIATED PROTEIN"/>
    <property type="match status" value="1"/>
</dbReference>
<dbReference type="Pfam" id="PF00789">
    <property type="entry name" value="UBX"/>
    <property type="match status" value="1"/>
</dbReference>
<dbReference type="GO" id="GO:0005783">
    <property type="term" value="C:endoplasmic reticulum"/>
    <property type="evidence" value="ECO:0007669"/>
    <property type="project" value="TreeGrafter"/>
</dbReference>
<dbReference type="KEGG" id="mng:MNEG_15977"/>
<feature type="non-terminal residue" evidence="3">
    <location>
        <position position="1"/>
    </location>
</feature>
<protein>
    <recommendedName>
        <fullName evidence="2">UBX domain-containing protein</fullName>
    </recommendedName>
</protein>
<keyword evidence="4" id="KW-1185">Reference proteome</keyword>
<name>A0A0D2M988_9CHLO</name>
<feature type="compositionally biased region" description="Low complexity" evidence="1">
    <location>
        <begin position="1"/>
        <end position="14"/>
    </location>
</feature>